<evidence type="ECO:0000259" key="5">
    <source>
        <dbReference type="PROSITE" id="PS51293"/>
    </source>
</evidence>
<dbReference type="InterPro" id="IPR017884">
    <property type="entry name" value="SANT_dom"/>
</dbReference>
<evidence type="ECO:0000256" key="3">
    <source>
        <dbReference type="SAM" id="MobiDB-lite"/>
    </source>
</evidence>
<dbReference type="CDD" id="cd00167">
    <property type="entry name" value="SANT"/>
    <property type="match status" value="2"/>
</dbReference>
<dbReference type="Proteomes" id="UP001419268">
    <property type="component" value="Unassembled WGS sequence"/>
</dbReference>
<gene>
    <name evidence="7" type="ORF">Scep_015021</name>
</gene>
<organism evidence="7 8">
    <name type="scientific">Stephania cephalantha</name>
    <dbReference type="NCBI Taxonomy" id="152367"/>
    <lineage>
        <taxon>Eukaryota</taxon>
        <taxon>Viridiplantae</taxon>
        <taxon>Streptophyta</taxon>
        <taxon>Embryophyta</taxon>
        <taxon>Tracheophyta</taxon>
        <taxon>Spermatophyta</taxon>
        <taxon>Magnoliopsida</taxon>
        <taxon>Ranunculales</taxon>
        <taxon>Menispermaceae</taxon>
        <taxon>Menispermoideae</taxon>
        <taxon>Cissampelideae</taxon>
        <taxon>Stephania</taxon>
    </lineage>
</organism>
<evidence type="ECO:0000259" key="4">
    <source>
        <dbReference type="PROSITE" id="PS50090"/>
    </source>
</evidence>
<dbReference type="Gene3D" id="1.10.10.60">
    <property type="entry name" value="Homeodomain-like"/>
    <property type="match status" value="2"/>
</dbReference>
<dbReference type="SMART" id="SM00717">
    <property type="entry name" value="SANT"/>
    <property type="match status" value="2"/>
</dbReference>
<dbReference type="AlphaFoldDB" id="A0AAP0P2D7"/>
<dbReference type="InterPro" id="IPR009057">
    <property type="entry name" value="Homeodomain-like_sf"/>
</dbReference>
<dbReference type="PANTHER" id="PTHR45614">
    <property type="entry name" value="MYB PROTEIN-RELATED"/>
    <property type="match status" value="1"/>
</dbReference>
<sequence length="486" mass="54805">MSDRGGFGHRLMEIDDHHRFHALAQPLTAIERFLWSPNELYSQKEAQQRAVMNKRQSNDVVSSIGLCHELTNFHGAIIDGYNRSNNDFGLAYLEDHHQNSFVDGLFVEGDPSLEWDFDKENKKVGGVNRKVGKKVKGGANSANSNLIKGQWTDEEDRLLMRLVEKHGSRKWAQIAQKLVGRAGKQCRERWHNHLRPDIKKDTWSEEEERLLVDAHEKVGNKWAEIAKRIPGRTENAIKNHWNATKRRQNSKRKNKRAGNHGEKSRPSILQDYIKSKNTIISSSSPNTTHSTTPTITINATTPSVSNSLYETSESSVTTDESMPLIAQMDHDEELQFIQTFFNSFYKPPPSNSEHSMVVKGTSTVDDPLGHPLPLDCLDLSEFIDEHQLMIMDDQDHGVVPLTANHHAGPNNPSQYMCSSDVCISCFLNGVSSSSSPPSMDGLHESRDFYSPNNQGHYYCGGKRDMDLIEMISCSQMCTKSSTTTKP</sequence>
<dbReference type="PROSITE" id="PS51294">
    <property type="entry name" value="HTH_MYB"/>
    <property type="match status" value="2"/>
</dbReference>
<feature type="compositionally biased region" description="Basic residues" evidence="3">
    <location>
        <begin position="243"/>
        <end position="258"/>
    </location>
</feature>
<reference evidence="7 8" key="1">
    <citation type="submission" date="2024-01" db="EMBL/GenBank/DDBJ databases">
        <title>Genome assemblies of Stephania.</title>
        <authorList>
            <person name="Yang L."/>
        </authorList>
    </citation>
    <scope>NUCLEOTIDE SEQUENCE [LARGE SCALE GENOMIC DNA]</scope>
    <source>
        <strain evidence="7">JXDWG</strain>
        <tissue evidence="7">Leaf</tissue>
    </source>
</reference>
<evidence type="ECO:0000256" key="2">
    <source>
        <dbReference type="ARBA" id="ARBA00023125"/>
    </source>
</evidence>
<dbReference type="GO" id="GO:0000981">
    <property type="term" value="F:DNA-binding transcription factor activity, RNA polymerase II-specific"/>
    <property type="evidence" value="ECO:0007669"/>
    <property type="project" value="TreeGrafter"/>
</dbReference>
<proteinExistence type="predicted"/>
<keyword evidence="2" id="KW-0238">DNA-binding</keyword>
<evidence type="ECO:0000256" key="1">
    <source>
        <dbReference type="ARBA" id="ARBA00022737"/>
    </source>
</evidence>
<keyword evidence="8" id="KW-1185">Reference proteome</keyword>
<feature type="compositionally biased region" description="Low complexity" evidence="3">
    <location>
        <begin position="275"/>
        <end position="300"/>
    </location>
</feature>
<feature type="domain" description="HTH myb-type" evidence="6">
    <location>
        <begin position="143"/>
        <end position="198"/>
    </location>
</feature>
<comment type="caution">
    <text evidence="7">The sequence shown here is derived from an EMBL/GenBank/DDBJ whole genome shotgun (WGS) entry which is preliminary data.</text>
</comment>
<dbReference type="Pfam" id="PF13921">
    <property type="entry name" value="Myb_DNA-bind_6"/>
    <property type="match status" value="1"/>
</dbReference>
<name>A0AAP0P2D7_9MAGN</name>
<dbReference type="PROSITE" id="PS51293">
    <property type="entry name" value="SANT"/>
    <property type="match status" value="1"/>
</dbReference>
<dbReference type="EMBL" id="JBBNAG010000006">
    <property type="protein sequence ID" value="KAK9126175.1"/>
    <property type="molecule type" value="Genomic_DNA"/>
</dbReference>
<feature type="domain" description="Myb-like" evidence="4">
    <location>
        <begin position="143"/>
        <end position="194"/>
    </location>
</feature>
<feature type="region of interest" description="Disordered" evidence="3">
    <location>
        <begin position="241"/>
        <end position="300"/>
    </location>
</feature>
<evidence type="ECO:0000313" key="8">
    <source>
        <dbReference type="Proteomes" id="UP001419268"/>
    </source>
</evidence>
<protein>
    <submittedName>
        <fullName evidence="7">Uncharacterized protein</fullName>
    </submittedName>
</protein>
<evidence type="ECO:0000259" key="6">
    <source>
        <dbReference type="PROSITE" id="PS51294"/>
    </source>
</evidence>
<dbReference type="PANTHER" id="PTHR45614:SF218">
    <property type="entry name" value="TRANSCRIPTION FACTOR MYB119-RELATED"/>
    <property type="match status" value="1"/>
</dbReference>
<dbReference type="InterPro" id="IPR017930">
    <property type="entry name" value="Myb_dom"/>
</dbReference>
<accession>A0AAP0P2D7</accession>
<dbReference type="GO" id="GO:0000978">
    <property type="term" value="F:RNA polymerase II cis-regulatory region sequence-specific DNA binding"/>
    <property type="evidence" value="ECO:0007669"/>
    <property type="project" value="TreeGrafter"/>
</dbReference>
<dbReference type="SUPFAM" id="SSF46689">
    <property type="entry name" value="Homeodomain-like"/>
    <property type="match status" value="1"/>
</dbReference>
<dbReference type="PROSITE" id="PS50090">
    <property type="entry name" value="MYB_LIKE"/>
    <property type="match status" value="2"/>
</dbReference>
<keyword evidence="1" id="KW-0677">Repeat</keyword>
<evidence type="ECO:0000313" key="7">
    <source>
        <dbReference type="EMBL" id="KAK9126175.1"/>
    </source>
</evidence>
<feature type="domain" description="SANT" evidence="5">
    <location>
        <begin position="198"/>
        <end position="249"/>
    </location>
</feature>
<feature type="domain" description="HTH myb-type" evidence="6">
    <location>
        <begin position="199"/>
        <end position="249"/>
    </location>
</feature>
<feature type="domain" description="Myb-like" evidence="4">
    <location>
        <begin position="195"/>
        <end position="245"/>
    </location>
</feature>
<dbReference type="InterPro" id="IPR001005">
    <property type="entry name" value="SANT/Myb"/>
</dbReference>
<dbReference type="FunFam" id="1.10.10.60:FF:000010">
    <property type="entry name" value="Transcriptional activator Myb isoform A"/>
    <property type="match status" value="1"/>
</dbReference>
<dbReference type="GO" id="GO:0005634">
    <property type="term" value="C:nucleus"/>
    <property type="evidence" value="ECO:0007669"/>
    <property type="project" value="TreeGrafter"/>
</dbReference>
<dbReference type="InterPro" id="IPR050560">
    <property type="entry name" value="MYB_TF"/>
</dbReference>